<dbReference type="InterPro" id="IPR011006">
    <property type="entry name" value="CheY-like_superfamily"/>
</dbReference>
<feature type="active site" evidence="3 4">
    <location>
        <position position="200"/>
    </location>
</feature>
<dbReference type="CDD" id="cd16432">
    <property type="entry name" value="CheB_Rec"/>
    <property type="match status" value="1"/>
</dbReference>
<evidence type="ECO:0000256" key="5">
    <source>
        <dbReference type="PROSITE-ProRule" id="PRU00169"/>
    </source>
</evidence>
<dbReference type="AlphaFoldDB" id="A0A2V3W2V2"/>
<dbReference type="PANTHER" id="PTHR42872:SF3">
    <property type="entry name" value="PROTEIN-GLUTAMATE METHYLESTERASE_PROTEIN-GLUTAMINE GLUTAMINASE 1"/>
    <property type="match status" value="1"/>
</dbReference>
<dbReference type="RefSeq" id="WP_110394465.1">
    <property type="nucleotide sequence ID" value="NZ_JBHUHB010000001.1"/>
</dbReference>
<evidence type="ECO:0000313" key="8">
    <source>
        <dbReference type="EMBL" id="PXW88627.1"/>
    </source>
</evidence>
<dbReference type="PANTHER" id="PTHR42872">
    <property type="entry name" value="PROTEIN-GLUTAMATE METHYLESTERASE/PROTEIN-GLUTAMINE GLUTAMINASE"/>
    <property type="match status" value="1"/>
</dbReference>
<dbReference type="GO" id="GO:0006935">
    <property type="term" value="P:chemotaxis"/>
    <property type="evidence" value="ECO:0007669"/>
    <property type="project" value="UniProtKB-UniRule"/>
</dbReference>
<evidence type="ECO:0000256" key="2">
    <source>
        <dbReference type="ARBA" id="ARBA00048267"/>
    </source>
</evidence>
<dbReference type="SUPFAM" id="SSF52172">
    <property type="entry name" value="CheY-like"/>
    <property type="match status" value="1"/>
</dbReference>
<evidence type="ECO:0000256" key="3">
    <source>
        <dbReference type="HAMAP-Rule" id="MF_00099"/>
    </source>
</evidence>
<dbReference type="GO" id="GO:0050568">
    <property type="term" value="F:protein-glutamine glutaminase activity"/>
    <property type="evidence" value="ECO:0007669"/>
    <property type="project" value="UniProtKB-UniRule"/>
</dbReference>
<dbReference type="Pfam" id="PF00072">
    <property type="entry name" value="Response_reg"/>
    <property type="match status" value="1"/>
</dbReference>
<comment type="catalytic activity">
    <reaction evidence="2 3">
        <text>[protein]-L-glutamate 5-O-methyl ester + H2O = L-glutamyl-[protein] + methanol + H(+)</text>
        <dbReference type="Rhea" id="RHEA:23236"/>
        <dbReference type="Rhea" id="RHEA-COMP:10208"/>
        <dbReference type="Rhea" id="RHEA-COMP:10311"/>
        <dbReference type="ChEBI" id="CHEBI:15377"/>
        <dbReference type="ChEBI" id="CHEBI:15378"/>
        <dbReference type="ChEBI" id="CHEBI:17790"/>
        <dbReference type="ChEBI" id="CHEBI:29973"/>
        <dbReference type="ChEBI" id="CHEBI:82795"/>
        <dbReference type="EC" id="3.1.1.61"/>
    </reaction>
</comment>
<feature type="active site" evidence="3 4">
    <location>
        <position position="296"/>
    </location>
</feature>
<organism evidence="8 9">
    <name type="scientific">Pseudogracilibacillus auburnensis</name>
    <dbReference type="NCBI Taxonomy" id="1494959"/>
    <lineage>
        <taxon>Bacteria</taxon>
        <taxon>Bacillati</taxon>
        <taxon>Bacillota</taxon>
        <taxon>Bacilli</taxon>
        <taxon>Bacillales</taxon>
        <taxon>Bacillaceae</taxon>
        <taxon>Pseudogracilibacillus</taxon>
    </lineage>
</organism>
<dbReference type="OrthoDB" id="9793421at2"/>
<dbReference type="InterPro" id="IPR001789">
    <property type="entry name" value="Sig_transdc_resp-reg_receiver"/>
</dbReference>
<dbReference type="EC" id="3.5.1.44" evidence="3"/>
<comment type="similarity">
    <text evidence="3">Belongs to the CheB family.</text>
</comment>
<dbReference type="Gene3D" id="3.40.50.2300">
    <property type="match status" value="1"/>
</dbReference>
<feature type="modified residue" description="4-aspartylphosphate" evidence="3 5">
    <location>
        <position position="56"/>
    </location>
</feature>
<keyword evidence="1 3" id="KW-0378">Hydrolase</keyword>
<sequence>MRKIKVFIVDQSISVCKQLEDMLLTYETVEVVGIATEIVDATEYLKTTSPNLMLLDVNLPTESEKTALEIMLDMKAIPVIVLSDGSVQQTAKTVQAMANGAVDFIKKTIPANSKGQYEREVLSKITQAISTKRIRSTRRNQPINHGKQLKIRQENRKKQQSHTRAPIIAIGTSTGGPRALQRIIEGIPKDFPAPILIVQHMPATFTKSLAVRLNKIGQIRVKEATNNEVIKKGTAYIAPGNYHMQVKQIAAELRIEINQEKENVGHRPSVDILFKSLAMIDDIHKIAVVLTGMGKDGAEGVKKIKQLDDEAIIIAESRETAIIDGMPSAAIATNSVTEVIRLDEIAKALIEYSK</sequence>
<dbReference type="InterPro" id="IPR035909">
    <property type="entry name" value="CheB_C"/>
</dbReference>
<keyword evidence="3 4" id="KW-0145">Chemotaxis</keyword>
<comment type="domain">
    <text evidence="3">Contains a C-terminal catalytic domain, and an N-terminal region which modulates catalytic activity.</text>
</comment>
<comment type="function">
    <text evidence="3">Involved in chemotaxis. Part of a chemotaxis signal transduction system that modulates chemotaxis in response to various stimuli. Catalyzes the demethylation of specific methylglutamate residues introduced into the chemoreceptors (methyl-accepting chemotaxis proteins or MCP) by CheR. Also mediates the irreversible deamidation of specific glutamine residues to glutamic acid.</text>
</comment>
<feature type="domain" description="CheB-type methylesterase" evidence="7">
    <location>
        <begin position="161"/>
        <end position="354"/>
    </location>
</feature>
<dbReference type="GO" id="GO:0000156">
    <property type="term" value="F:phosphorelay response regulator activity"/>
    <property type="evidence" value="ECO:0007669"/>
    <property type="project" value="InterPro"/>
</dbReference>
<reference evidence="8 9" key="1">
    <citation type="submission" date="2018-05" db="EMBL/GenBank/DDBJ databases">
        <title>Genomic Encyclopedia of Type Strains, Phase IV (KMG-IV): sequencing the most valuable type-strain genomes for metagenomic binning, comparative biology and taxonomic classification.</title>
        <authorList>
            <person name="Goeker M."/>
        </authorList>
    </citation>
    <scope>NUCLEOTIDE SEQUENCE [LARGE SCALE GENOMIC DNA]</scope>
    <source>
        <strain evidence="8 9">DSM 28556</strain>
    </source>
</reference>
<keyword evidence="3" id="KW-0963">Cytoplasm</keyword>
<dbReference type="Pfam" id="PF01339">
    <property type="entry name" value="CheB_methylest"/>
    <property type="match status" value="1"/>
</dbReference>
<dbReference type="Gene3D" id="3.40.50.180">
    <property type="entry name" value="Methylesterase CheB, C-terminal domain"/>
    <property type="match status" value="1"/>
</dbReference>
<comment type="caution">
    <text evidence="8">The sequence shown here is derived from an EMBL/GenBank/DDBJ whole genome shotgun (WGS) entry which is preliminary data.</text>
</comment>
<comment type="subcellular location">
    <subcellularLocation>
        <location evidence="3">Cytoplasm</location>
    </subcellularLocation>
</comment>
<evidence type="ECO:0000259" key="7">
    <source>
        <dbReference type="PROSITE" id="PS50122"/>
    </source>
</evidence>
<evidence type="ECO:0000313" key="9">
    <source>
        <dbReference type="Proteomes" id="UP000247978"/>
    </source>
</evidence>
<dbReference type="EC" id="3.1.1.61" evidence="3"/>
<dbReference type="Proteomes" id="UP000247978">
    <property type="component" value="Unassembled WGS sequence"/>
</dbReference>
<accession>A0A2V3W2V2</accession>
<keyword evidence="9" id="KW-1185">Reference proteome</keyword>
<dbReference type="GO" id="GO:0005737">
    <property type="term" value="C:cytoplasm"/>
    <property type="evidence" value="ECO:0007669"/>
    <property type="project" value="UniProtKB-SubCell"/>
</dbReference>
<evidence type="ECO:0000259" key="6">
    <source>
        <dbReference type="PROSITE" id="PS50110"/>
    </source>
</evidence>
<dbReference type="PROSITE" id="PS50110">
    <property type="entry name" value="RESPONSE_REGULATORY"/>
    <property type="match status" value="1"/>
</dbReference>
<keyword evidence="3 5" id="KW-0597">Phosphoprotein</keyword>
<dbReference type="EMBL" id="QJJQ01000003">
    <property type="protein sequence ID" value="PXW88627.1"/>
    <property type="molecule type" value="Genomic_DNA"/>
</dbReference>
<evidence type="ECO:0000256" key="1">
    <source>
        <dbReference type="ARBA" id="ARBA00022801"/>
    </source>
</evidence>
<name>A0A2V3W2V2_9BACI</name>
<proteinExistence type="inferred from homology"/>
<dbReference type="PROSITE" id="PS50122">
    <property type="entry name" value="CHEB"/>
    <property type="match status" value="1"/>
</dbReference>
<dbReference type="GO" id="GO:0008984">
    <property type="term" value="F:protein-glutamate methylesterase activity"/>
    <property type="evidence" value="ECO:0007669"/>
    <property type="project" value="UniProtKB-UniRule"/>
</dbReference>
<dbReference type="NCBIfam" id="NF001965">
    <property type="entry name" value="PRK00742.1"/>
    <property type="match status" value="1"/>
</dbReference>
<comment type="catalytic activity">
    <reaction evidence="3">
        <text>L-glutaminyl-[protein] + H2O = L-glutamyl-[protein] + NH4(+)</text>
        <dbReference type="Rhea" id="RHEA:16441"/>
        <dbReference type="Rhea" id="RHEA-COMP:10207"/>
        <dbReference type="Rhea" id="RHEA-COMP:10208"/>
        <dbReference type="ChEBI" id="CHEBI:15377"/>
        <dbReference type="ChEBI" id="CHEBI:28938"/>
        <dbReference type="ChEBI" id="CHEBI:29973"/>
        <dbReference type="ChEBI" id="CHEBI:30011"/>
        <dbReference type="EC" id="3.5.1.44"/>
    </reaction>
</comment>
<dbReference type="InterPro" id="IPR000673">
    <property type="entry name" value="Sig_transdc_resp-reg_Me-estase"/>
</dbReference>
<dbReference type="HAMAP" id="MF_00099">
    <property type="entry name" value="CheB_chemtxs"/>
    <property type="match status" value="1"/>
</dbReference>
<feature type="active site" evidence="3 4">
    <location>
        <position position="173"/>
    </location>
</feature>
<gene>
    <name evidence="3" type="primary">cheB</name>
    <name evidence="8" type="ORF">DFR56_103132</name>
</gene>
<evidence type="ECO:0000256" key="4">
    <source>
        <dbReference type="PROSITE-ProRule" id="PRU00050"/>
    </source>
</evidence>
<feature type="domain" description="Response regulatory" evidence="6">
    <location>
        <begin position="5"/>
        <end position="122"/>
    </location>
</feature>
<protein>
    <recommendedName>
        <fullName evidence="3">Protein-glutamate methylesterase/protein-glutamine glutaminase</fullName>
        <ecNumber evidence="3">3.1.1.61</ecNumber>
        <ecNumber evidence="3">3.5.1.44</ecNumber>
    </recommendedName>
</protein>
<dbReference type="SMART" id="SM00448">
    <property type="entry name" value="REC"/>
    <property type="match status" value="1"/>
</dbReference>
<dbReference type="InterPro" id="IPR008248">
    <property type="entry name" value="CheB-like"/>
</dbReference>
<comment type="PTM">
    <text evidence="3">Phosphorylated by CheA. Phosphorylation of the N-terminal regulatory domain activates the methylesterase activity.</text>
</comment>
<dbReference type="SUPFAM" id="SSF52738">
    <property type="entry name" value="Methylesterase CheB, C-terminal domain"/>
    <property type="match status" value="1"/>
</dbReference>
<dbReference type="PIRSF" id="PIRSF000876">
    <property type="entry name" value="RR_chemtxs_CheB"/>
    <property type="match status" value="1"/>
</dbReference>